<sequence>MGGQLYLDLGFLHRMGLVAGLKRLRIWPSQLLALDNEYNSQNAVYPVANQILLVLKKTRNISPCEIRGSLQPKLLTYLVSNVSSENVTRNRTARDAGTDQVFISEAAVTLPLFWARRGRTAHPKAEAQGSLPVRRRLKSCTLDGEKRMDAIGQRASPLAETGRTLEGEAEIFSV</sequence>
<organism evidence="1 2">
    <name type="scientific">Letharia columbiana</name>
    <dbReference type="NCBI Taxonomy" id="112416"/>
    <lineage>
        <taxon>Eukaryota</taxon>
        <taxon>Fungi</taxon>
        <taxon>Dikarya</taxon>
        <taxon>Ascomycota</taxon>
        <taxon>Pezizomycotina</taxon>
        <taxon>Lecanoromycetes</taxon>
        <taxon>OSLEUM clade</taxon>
        <taxon>Lecanoromycetidae</taxon>
        <taxon>Lecanorales</taxon>
        <taxon>Lecanorineae</taxon>
        <taxon>Parmeliaceae</taxon>
        <taxon>Letharia</taxon>
    </lineage>
</organism>
<proteinExistence type="predicted"/>
<evidence type="ECO:0000313" key="1">
    <source>
        <dbReference type="EMBL" id="KAF6234119.1"/>
    </source>
</evidence>
<dbReference type="EMBL" id="JACCJC010000032">
    <property type="protein sequence ID" value="KAF6234119.1"/>
    <property type="molecule type" value="Genomic_DNA"/>
</dbReference>
<dbReference type="Proteomes" id="UP000578531">
    <property type="component" value="Unassembled WGS sequence"/>
</dbReference>
<comment type="caution">
    <text evidence="1">The sequence shown here is derived from an EMBL/GenBank/DDBJ whole genome shotgun (WGS) entry which is preliminary data.</text>
</comment>
<name>A0A8H6FSY9_9LECA</name>
<gene>
    <name evidence="1" type="ORF">HO173_007538</name>
</gene>
<dbReference type="RefSeq" id="XP_037163520.1">
    <property type="nucleotide sequence ID" value="XM_037309441.1"/>
</dbReference>
<protein>
    <submittedName>
        <fullName evidence="1">Uncharacterized protein</fullName>
    </submittedName>
</protein>
<dbReference type="AlphaFoldDB" id="A0A8H6FSY9"/>
<reference evidence="1 2" key="1">
    <citation type="journal article" date="2020" name="Genomics">
        <title>Complete, high-quality genomes from long-read metagenomic sequencing of two wolf lichen thalli reveals enigmatic genome architecture.</title>
        <authorList>
            <person name="McKenzie S.K."/>
            <person name="Walston R.F."/>
            <person name="Allen J.L."/>
        </authorList>
    </citation>
    <scope>NUCLEOTIDE SEQUENCE [LARGE SCALE GENOMIC DNA]</scope>
    <source>
        <strain evidence="1">WasteWater2</strain>
    </source>
</reference>
<accession>A0A8H6FSY9</accession>
<keyword evidence="2" id="KW-1185">Reference proteome</keyword>
<dbReference type="GeneID" id="59289194"/>
<evidence type="ECO:0000313" key="2">
    <source>
        <dbReference type="Proteomes" id="UP000578531"/>
    </source>
</evidence>